<comment type="caution">
    <text evidence="1">The sequence shown here is derived from an EMBL/GenBank/DDBJ whole genome shotgun (WGS) entry which is preliminary data.</text>
</comment>
<reference evidence="1" key="1">
    <citation type="submission" date="2023-10" db="EMBL/GenBank/DDBJ databases">
        <title>Genome assembly of Pristionchus species.</title>
        <authorList>
            <person name="Yoshida K."/>
            <person name="Sommer R.J."/>
        </authorList>
    </citation>
    <scope>NUCLEOTIDE SEQUENCE</scope>
    <source>
        <strain evidence="1">RS0144</strain>
    </source>
</reference>
<sequence length="154" mass="17882">KSLHGVDITVAEAMESFDKSDAMIDTMLNVYEIDKSVHGFLISTMRQSRQYIRTDYLIHAKEFSTIADHCWSFGLSDPDDPAFQTDCTSGDDTKHFRVCDRCEAKKMWCGDVREELQKLAKKFKSDKKKSQEIAIMIKDWYDCEEKIDKLKAHQ</sequence>
<gene>
    <name evidence="1" type="ORF">PENTCL1PPCAC_29269</name>
</gene>
<keyword evidence="2" id="KW-1185">Reference proteome</keyword>
<name>A0AAV5UMJ5_9BILA</name>
<accession>A0AAV5UMJ5</accession>
<evidence type="ECO:0000313" key="1">
    <source>
        <dbReference type="EMBL" id="GMT07095.1"/>
    </source>
</evidence>
<feature type="non-terminal residue" evidence="1">
    <location>
        <position position="1"/>
    </location>
</feature>
<dbReference type="AlphaFoldDB" id="A0AAV5UMJ5"/>
<protein>
    <submittedName>
        <fullName evidence="1">Uncharacterized protein</fullName>
    </submittedName>
</protein>
<organism evidence="1 2">
    <name type="scientific">Pristionchus entomophagus</name>
    <dbReference type="NCBI Taxonomy" id="358040"/>
    <lineage>
        <taxon>Eukaryota</taxon>
        <taxon>Metazoa</taxon>
        <taxon>Ecdysozoa</taxon>
        <taxon>Nematoda</taxon>
        <taxon>Chromadorea</taxon>
        <taxon>Rhabditida</taxon>
        <taxon>Rhabditina</taxon>
        <taxon>Diplogasteromorpha</taxon>
        <taxon>Diplogasteroidea</taxon>
        <taxon>Neodiplogasteridae</taxon>
        <taxon>Pristionchus</taxon>
    </lineage>
</organism>
<proteinExistence type="predicted"/>
<evidence type="ECO:0000313" key="2">
    <source>
        <dbReference type="Proteomes" id="UP001432027"/>
    </source>
</evidence>
<dbReference type="EMBL" id="BTSX01000006">
    <property type="protein sequence ID" value="GMT07095.1"/>
    <property type="molecule type" value="Genomic_DNA"/>
</dbReference>
<dbReference type="Proteomes" id="UP001432027">
    <property type="component" value="Unassembled WGS sequence"/>
</dbReference>